<dbReference type="GO" id="GO:0015074">
    <property type="term" value="P:DNA integration"/>
    <property type="evidence" value="ECO:0007669"/>
    <property type="project" value="InterPro"/>
</dbReference>
<dbReference type="Gene3D" id="3.30.420.10">
    <property type="entry name" value="Ribonuclease H-like superfamily/Ribonuclease H"/>
    <property type="match status" value="1"/>
</dbReference>
<dbReference type="InterPro" id="IPR012337">
    <property type="entry name" value="RNaseH-like_sf"/>
</dbReference>
<dbReference type="InterPro" id="IPR001584">
    <property type="entry name" value="Integrase_cat-core"/>
</dbReference>
<evidence type="ECO:0000313" key="2">
    <source>
        <dbReference type="EMBL" id="GFS38847.1"/>
    </source>
</evidence>
<sequence length="155" mass="17569">MPGISYGSTSSAKQFDNDKFRLFCSNLAISHHFSSPGHPQANGQVEVTNQTILRNLKARLERSKSEWVEELSNILWAYHRTSRIPTGETPYSMVFGTKSVILVKIGMLSFRTSNFSKENNEIELCRKVPRLARVLGYSHEAATIVRNKAPRHFSN</sequence>
<dbReference type="AlphaFoldDB" id="A0A7J0DNR8"/>
<dbReference type="PANTHER" id="PTHR48475">
    <property type="entry name" value="RIBONUCLEASE H"/>
    <property type="match status" value="1"/>
</dbReference>
<comment type="caution">
    <text evidence="2">The sequence shown here is derived from an EMBL/GenBank/DDBJ whole genome shotgun (WGS) entry which is preliminary data.</text>
</comment>
<dbReference type="InterPro" id="IPR036397">
    <property type="entry name" value="RNaseH_sf"/>
</dbReference>
<dbReference type="Proteomes" id="UP000585474">
    <property type="component" value="Unassembled WGS sequence"/>
</dbReference>
<dbReference type="SUPFAM" id="SSF53098">
    <property type="entry name" value="Ribonuclease H-like"/>
    <property type="match status" value="1"/>
</dbReference>
<keyword evidence="3" id="KW-1185">Reference proteome</keyword>
<reference evidence="3" key="1">
    <citation type="submission" date="2019-07" db="EMBL/GenBank/DDBJ databases">
        <title>De Novo Assembly of kiwifruit Actinidia rufa.</title>
        <authorList>
            <person name="Sugita-Konishi S."/>
            <person name="Sato K."/>
            <person name="Mori E."/>
            <person name="Abe Y."/>
            <person name="Kisaki G."/>
            <person name="Hamano K."/>
            <person name="Suezawa K."/>
            <person name="Otani M."/>
            <person name="Fukuda T."/>
            <person name="Manabe T."/>
            <person name="Gomi K."/>
            <person name="Tabuchi M."/>
            <person name="Akimitsu K."/>
            <person name="Kataoka I."/>
        </authorList>
    </citation>
    <scope>NUCLEOTIDE SEQUENCE [LARGE SCALE GENOMIC DNA]</scope>
    <source>
        <strain evidence="3">cv. Fuchu</strain>
    </source>
</reference>
<dbReference type="PROSITE" id="PS50994">
    <property type="entry name" value="INTEGRASE"/>
    <property type="match status" value="1"/>
</dbReference>
<organism evidence="2 3">
    <name type="scientific">Actinidia rufa</name>
    <dbReference type="NCBI Taxonomy" id="165716"/>
    <lineage>
        <taxon>Eukaryota</taxon>
        <taxon>Viridiplantae</taxon>
        <taxon>Streptophyta</taxon>
        <taxon>Embryophyta</taxon>
        <taxon>Tracheophyta</taxon>
        <taxon>Spermatophyta</taxon>
        <taxon>Magnoliopsida</taxon>
        <taxon>eudicotyledons</taxon>
        <taxon>Gunneridae</taxon>
        <taxon>Pentapetalae</taxon>
        <taxon>asterids</taxon>
        <taxon>Ericales</taxon>
        <taxon>Actinidiaceae</taxon>
        <taxon>Actinidia</taxon>
    </lineage>
</organism>
<feature type="domain" description="Integrase catalytic" evidence="1">
    <location>
        <begin position="1"/>
        <end position="98"/>
    </location>
</feature>
<evidence type="ECO:0000259" key="1">
    <source>
        <dbReference type="PROSITE" id="PS50994"/>
    </source>
</evidence>
<protein>
    <recommendedName>
        <fullName evidence="1">Integrase catalytic domain-containing protein</fullName>
    </recommendedName>
</protein>
<name>A0A7J0DNR8_9ERIC</name>
<accession>A0A7J0DNR8</accession>
<evidence type="ECO:0000313" key="3">
    <source>
        <dbReference type="Proteomes" id="UP000585474"/>
    </source>
</evidence>
<gene>
    <name evidence="2" type="ORF">Acr_00g0059780</name>
</gene>
<dbReference type="EMBL" id="BJWL01000318">
    <property type="protein sequence ID" value="GFS38847.1"/>
    <property type="molecule type" value="Genomic_DNA"/>
</dbReference>
<dbReference type="PANTHER" id="PTHR48475:SF2">
    <property type="entry name" value="RIBONUCLEASE H"/>
    <property type="match status" value="1"/>
</dbReference>
<dbReference type="GO" id="GO:0003676">
    <property type="term" value="F:nucleic acid binding"/>
    <property type="evidence" value="ECO:0007669"/>
    <property type="project" value="InterPro"/>
</dbReference>
<proteinExistence type="predicted"/>
<dbReference type="OrthoDB" id="1739513at2759"/>